<dbReference type="Proteomes" id="UP001596028">
    <property type="component" value="Unassembled WGS sequence"/>
</dbReference>
<dbReference type="RefSeq" id="WP_378091133.1">
    <property type="nucleotide sequence ID" value="NZ_JBHSEP010000001.1"/>
</dbReference>
<name>A0ABV9F486_9BACL</name>
<dbReference type="CDD" id="cd00229">
    <property type="entry name" value="SGNH_hydrolase"/>
    <property type="match status" value="1"/>
</dbReference>
<protein>
    <submittedName>
        <fullName evidence="2">SGNH/GDSL hydrolase family protein</fullName>
    </submittedName>
</protein>
<proteinExistence type="predicted"/>
<dbReference type="SUPFAM" id="SSF52266">
    <property type="entry name" value="SGNH hydrolase"/>
    <property type="match status" value="1"/>
</dbReference>
<organism evidence="2 3">
    <name type="scientific">Cohnella hongkongensis</name>
    <dbReference type="NCBI Taxonomy" id="178337"/>
    <lineage>
        <taxon>Bacteria</taxon>
        <taxon>Bacillati</taxon>
        <taxon>Bacillota</taxon>
        <taxon>Bacilli</taxon>
        <taxon>Bacillales</taxon>
        <taxon>Paenibacillaceae</taxon>
        <taxon>Cohnella</taxon>
    </lineage>
</organism>
<dbReference type="GO" id="GO:0016787">
    <property type="term" value="F:hydrolase activity"/>
    <property type="evidence" value="ECO:0007669"/>
    <property type="project" value="UniProtKB-KW"/>
</dbReference>
<dbReference type="Pfam" id="PF13472">
    <property type="entry name" value="Lipase_GDSL_2"/>
    <property type="match status" value="1"/>
</dbReference>
<dbReference type="InterPro" id="IPR036514">
    <property type="entry name" value="SGNH_hydro_sf"/>
</dbReference>
<feature type="domain" description="SGNH hydrolase-type esterase" evidence="1">
    <location>
        <begin position="14"/>
        <end position="195"/>
    </location>
</feature>
<keyword evidence="3" id="KW-1185">Reference proteome</keyword>
<comment type="caution">
    <text evidence="2">The sequence shown here is derived from an EMBL/GenBank/DDBJ whole genome shotgun (WGS) entry which is preliminary data.</text>
</comment>
<evidence type="ECO:0000313" key="3">
    <source>
        <dbReference type="Proteomes" id="UP001596028"/>
    </source>
</evidence>
<dbReference type="Gene3D" id="3.40.50.1110">
    <property type="entry name" value="SGNH hydrolase"/>
    <property type="match status" value="1"/>
</dbReference>
<reference evidence="3" key="1">
    <citation type="journal article" date="2019" name="Int. J. Syst. Evol. Microbiol.">
        <title>The Global Catalogue of Microorganisms (GCM) 10K type strain sequencing project: providing services to taxonomists for standard genome sequencing and annotation.</title>
        <authorList>
            <consortium name="The Broad Institute Genomics Platform"/>
            <consortium name="The Broad Institute Genome Sequencing Center for Infectious Disease"/>
            <person name="Wu L."/>
            <person name="Ma J."/>
        </authorList>
    </citation>
    <scope>NUCLEOTIDE SEQUENCE [LARGE SCALE GENOMIC DNA]</scope>
    <source>
        <strain evidence="3">CCUG 49571</strain>
    </source>
</reference>
<sequence length="208" mass="22666">MTGTRWRGAGWATLGDSITAAGGYQPLVQQALGFARADNFGRGGCPLAAGSDRDEGATVYMGRCLEEPYDCITIFAGTNDYRLSMPLGELRPVGGDFDDRTFFGAYQTLVEQLLSRYPLSRLNLWTPLQRDKDGYDGERRNEVGCLLADYAAAALRVGQAYALPVLDLYTVSGFNKLTLGAFTSDRLHPNEAGFRRIADTAISFLNGI</sequence>
<evidence type="ECO:0000259" key="1">
    <source>
        <dbReference type="Pfam" id="PF13472"/>
    </source>
</evidence>
<dbReference type="InterPro" id="IPR013830">
    <property type="entry name" value="SGNH_hydro"/>
</dbReference>
<keyword evidence="2" id="KW-0378">Hydrolase</keyword>
<accession>A0ABV9F486</accession>
<dbReference type="EMBL" id="JBHSEP010000001">
    <property type="protein sequence ID" value="MFC4596718.1"/>
    <property type="molecule type" value="Genomic_DNA"/>
</dbReference>
<gene>
    <name evidence="2" type="ORF">ACFO3S_00580</name>
</gene>
<evidence type="ECO:0000313" key="2">
    <source>
        <dbReference type="EMBL" id="MFC4596718.1"/>
    </source>
</evidence>